<evidence type="ECO:0000313" key="1">
    <source>
        <dbReference type="EMBL" id="MBD8269328.1"/>
    </source>
</evidence>
<sequence>MDVSTEQAIAELQEIADHLLESCGSVDDQAPPFWDERGRPNQGYMEYIHALIEEAQESARRFKANAADCFKQFEQVRRAKFLLSKLFGVDIHALIARIRLYFSHLARIRAPLFEYGPELSGYRHRLR</sequence>
<comment type="caution">
    <text evidence="1">The sequence shown here is derived from an EMBL/GenBank/DDBJ whole genome shotgun (WGS) entry which is preliminary data.</text>
</comment>
<accession>A0AAE2PVY6</accession>
<dbReference type="Proteomes" id="UP000610293">
    <property type="component" value="Unassembled WGS sequence"/>
</dbReference>
<gene>
    <name evidence="1" type="ORF">IFU03_06115</name>
</gene>
<dbReference type="GeneID" id="61872876"/>
<organism evidence="1 2">
    <name type="scientific">Pseudomonas fluorescens</name>
    <dbReference type="NCBI Taxonomy" id="294"/>
    <lineage>
        <taxon>Bacteria</taxon>
        <taxon>Pseudomonadati</taxon>
        <taxon>Pseudomonadota</taxon>
        <taxon>Gammaproteobacteria</taxon>
        <taxon>Pseudomonadales</taxon>
        <taxon>Pseudomonadaceae</taxon>
        <taxon>Pseudomonas</taxon>
    </lineage>
</organism>
<name>A0AAE2PVY6_PSEFL</name>
<reference evidence="1" key="1">
    <citation type="journal article" date="2020" name="FEMS Microbiol. Ecol.">
        <title>Temporal dynamics of bacterial communities during seed development and maturation.</title>
        <authorList>
            <person name="Chesneau G."/>
            <person name="Torres-Cortes G."/>
            <person name="Briand M."/>
            <person name="Darrasse A."/>
            <person name="Preveaux A."/>
            <person name="Marais C."/>
            <person name="Jacques M.A."/>
            <person name="Shade A."/>
            <person name="Barret M."/>
        </authorList>
    </citation>
    <scope>NUCLEOTIDE SEQUENCE</scope>
    <source>
        <strain evidence="1">CFBP13533</strain>
    </source>
</reference>
<protein>
    <submittedName>
        <fullName evidence="1">Uncharacterized protein</fullName>
    </submittedName>
</protein>
<evidence type="ECO:0000313" key="2">
    <source>
        <dbReference type="Proteomes" id="UP000610293"/>
    </source>
</evidence>
<dbReference type="RefSeq" id="WP_154072979.1">
    <property type="nucleotide sequence ID" value="NZ_JACYNJ010000003.1"/>
</dbReference>
<dbReference type="EMBL" id="JACYNJ010000003">
    <property type="protein sequence ID" value="MBD8269328.1"/>
    <property type="molecule type" value="Genomic_DNA"/>
</dbReference>
<proteinExistence type="predicted"/>
<dbReference type="AlphaFoldDB" id="A0AAE2PVY6"/>